<dbReference type="Pfam" id="PF17940">
    <property type="entry name" value="TetR_C_31"/>
    <property type="match status" value="1"/>
</dbReference>
<feature type="domain" description="HTH tetR-type" evidence="3">
    <location>
        <begin position="12"/>
        <end position="72"/>
    </location>
</feature>
<dbReference type="InterPro" id="IPR041583">
    <property type="entry name" value="TetR_C_31"/>
</dbReference>
<gene>
    <name evidence="4" type="ORF">OJ962_13055</name>
</gene>
<dbReference type="EMBL" id="JAPCID010000016">
    <property type="protein sequence ID" value="MDA0138424.1"/>
    <property type="molecule type" value="Genomic_DNA"/>
</dbReference>
<name>A0ABT4RIQ5_9ACTN</name>
<evidence type="ECO:0000256" key="2">
    <source>
        <dbReference type="PROSITE-ProRule" id="PRU00335"/>
    </source>
</evidence>
<evidence type="ECO:0000313" key="4">
    <source>
        <dbReference type="EMBL" id="MDA0138424.1"/>
    </source>
</evidence>
<keyword evidence="1 2" id="KW-0238">DNA-binding</keyword>
<evidence type="ECO:0000313" key="5">
    <source>
        <dbReference type="Proteomes" id="UP001147700"/>
    </source>
</evidence>
<sequence length="177" mass="19521">MTEPDGRRARGEARRHQLIEATLAVIERDGLAGLTHRAVAEQAGVPLASASYHFRGIDELAATALNQVTDDLVAALRAEGDRSLGRLAQLLADEVRDHRGQWIACYELYLLAIRRPQLRDQAFAWLDVIADTFAPTLTGTDRQAFQALVEGICLHTLLRDRPYTAAEIEALLRTPGV</sequence>
<dbReference type="InterPro" id="IPR001647">
    <property type="entry name" value="HTH_TetR"/>
</dbReference>
<comment type="caution">
    <text evidence="4">The sequence shown here is derived from an EMBL/GenBank/DDBJ whole genome shotgun (WGS) entry which is preliminary data.</text>
</comment>
<dbReference type="SUPFAM" id="SSF46689">
    <property type="entry name" value="Homeodomain-like"/>
    <property type="match status" value="1"/>
</dbReference>
<organism evidence="4 5">
    <name type="scientific">Solirubrobacter deserti</name>
    <dbReference type="NCBI Taxonomy" id="2282478"/>
    <lineage>
        <taxon>Bacteria</taxon>
        <taxon>Bacillati</taxon>
        <taxon>Actinomycetota</taxon>
        <taxon>Thermoleophilia</taxon>
        <taxon>Solirubrobacterales</taxon>
        <taxon>Solirubrobacteraceae</taxon>
        <taxon>Solirubrobacter</taxon>
    </lineage>
</organism>
<dbReference type="Proteomes" id="UP001147700">
    <property type="component" value="Unassembled WGS sequence"/>
</dbReference>
<protein>
    <submittedName>
        <fullName evidence="4">TetR family transcriptional regulator</fullName>
    </submittedName>
</protein>
<dbReference type="PANTHER" id="PTHR30055:SF231">
    <property type="entry name" value="TRANSCRIPTIONAL REGULATORY PROTEIN (PROBABLY DEOR-FAMILY)-RELATED"/>
    <property type="match status" value="1"/>
</dbReference>
<evidence type="ECO:0000256" key="1">
    <source>
        <dbReference type="ARBA" id="ARBA00023125"/>
    </source>
</evidence>
<dbReference type="InterPro" id="IPR050109">
    <property type="entry name" value="HTH-type_TetR-like_transc_reg"/>
</dbReference>
<dbReference type="PROSITE" id="PS50977">
    <property type="entry name" value="HTH_TETR_2"/>
    <property type="match status" value="1"/>
</dbReference>
<feature type="DNA-binding region" description="H-T-H motif" evidence="2">
    <location>
        <begin position="35"/>
        <end position="54"/>
    </location>
</feature>
<reference evidence="4" key="1">
    <citation type="submission" date="2022-10" db="EMBL/GenBank/DDBJ databases">
        <title>The WGS of Solirubrobacter sp. CPCC 204708.</title>
        <authorList>
            <person name="Jiang Z."/>
        </authorList>
    </citation>
    <scope>NUCLEOTIDE SEQUENCE</scope>
    <source>
        <strain evidence="4">CPCC 204708</strain>
    </source>
</reference>
<keyword evidence="5" id="KW-1185">Reference proteome</keyword>
<dbReference type="Pfam" id="PF00440">
    <property type="entry name" value="TetR_N"/>
    <property type="match status" value="1"/>
</dbReference>
<dbReference type="PANTHER" id="PTHR30055">
    <property type="entry name" value="HTH-TYPE TRANSCRIPTIONAL REGULATOR RUTR"/>
    <property type="match status" value="1"/>
</dbReference>
<evidence type="ECO:0000259" key="3">
    <source>
        <dbReference type="PROSITE" id="PS50977"/>
    </source>
</evidence>
<proteinExistence type="predicted"/>
<dbReference type="RefSeq" id="WP_202958433.1">
    <property type="nucleotide sequence ID" value="NZ_JAPCID010000016.1"/>
</dbReference>
<accession>A0ABT4RIQ5</accession>
<dbReference type="Gene3D" id="1.10.357.10">
    <property type="entry name" value="Tetracycline Repressor, domain 2"/>
    <property type="match status" value="1"/>
</dbReference>
<dbReference type="InterPro" id="IPR009057">
    <property type="entry name" value="Homeodomain-like_sf"/>
</dbReference>